<feature type="transmembrane region" description="Helical" evidence="8">
    <location>
        <begin position="325"/>
        <end position="342"/>
    </location>
</feature>
<feature type="region of interest" description="Disordered" evidence="7">
    <location>
        <begin position="1"/>
        <end position="41"/>
    </location>
</feature>
<dbReference type="PANTHER" id="PTHR23513">
    <property type="entry name" value="INTEGRAL MEMBRANE EFFLUX PROTEIN-RELATED"/>
    <property type="match status" value="1"/>
</dbReference>
<dbReference type="PANTHER" id="PTHR23513:SF11">
    <property type="entry name" value="STAPHYLOFERRIN A TRANSPORTER"/>
    <property type="match status" value="1"/>
</dbReference>
<evidence type="ECO:0000256" key="5">
    <source>
        <dbReference type="ARBA" id="ARBA00022989"/>
    </source>
</evidence>
<dbReference type="PROSITE" id="PS50850">
    <property type="entry name" value="MFS"/>
    <property type="match status" value="1"/>
</dbReference>
<keyword evidence="4 8" id="KW-0812">Transmembrane</keyword>
<feature type="transmembrane region" description="Helical" evidence="8">
    <location>
        <begin position="205"/>
        <end position="232"/>
    </location>
</feature>
<evidence type="ECO:0000313" key="10">
    <source>
        <dbReference type="EMBL" id="MBO0652525.1"/>
    </source>
</evidence>
<feature type="transmembrane region" description="Helical" evidence="8">
    <location>
        <begin position="299"/>
        <end position="318"/>
    </location>
</feature>
<evidence type="ECO:0000256" key="8">
    <source>
        <dbReference type="SAM" id="Phobius"/>
    </source>
</evidence>
<feature type="transmembrane region" description="Helical" evidence="8">
    <location>
        <begin position="263"/>
        <end position="287"/>
    </location>
</feature>
<evidence type="ECO:0000256" key="1">
    <source>
        <dbReference type="ARBA" id="ARBA00004651"/>
    </source>
</evidence>
<feature type="transmembrane region" description="Helical" evidence="8">
    <location>
        <begin position="385"/>
        <end position="408"/>
    </location>
</feature>
<feature type="transmembrane region" description="Helical" evidence="8">
    <location>
        <begin position="348"/>
        <end position="373"/>
    </location>
</feature>
<dbReference type="GO" id="GO:0022857">
    <property type="term" value="F:transmembrane transporter activity"/>
    <property type="evidence" value="ECO:0007669"/>
    <property type="project" value="InterPro"/>
</dbReference>
<evidence type="ECO:0000259" key="9">
    <source>
        <dbReference type="PROSITE" id="PS50850"/>
    </source>
</evidence>
<name>A0A939FMH7_9ACTN</name>
<evidence type="ECO:0000256" key="6">
    <source>
        <dbReference type="ARBA" id="ARBA00023136"/>
    </source>
</evidence>
<dbReference type="InterPro" id="IPR036259">
    <property type="entry name" value="MFS_trans_sf"/>
</dbReference>
<dbReference type="EMBL" id="JAFMOF010000001">
    <property type="protein sequence ID" value="MBO0652525.1"/>
    <property type="molecule type" value="Genomic_DNA"/>
</dbReference>
<feature type="compositionally biased region" description="Low complexity" evidence="7">
    <location>
        <begin position="27"/>
        <end position="40"/>
    </location>
</feature>
<keyword evidence="5 8" id="KW-1133">Transmembrane helix</keyword>
<dbReference type="InterPro" id="IPR020846">
    <property type="entry name" value="MFS_dom"/>
</dbReference>
<keyword evidence="11" id="KW-1185">Reference proteome</keyword>
<sequence>MNASPDSPDSPDSPGSPDAPDAPKGRGTATSDAPAAASGKAAGGGMFASLRVRNYRLFFIGQFLSNSGTWMQFVAQDWLVFDLTGSTFAVGVTTALQFLPVLLFGLFGGVVADRYPKRRILLTTQSAMGVFAALLAVLTLTDAVTVAHVYGFAFLLGLMNTFTNPAIQTFVVEMVGPERVGNAVSLGAVNFQSARLLGPAAAGPLIAVIGSGWAFAVNALSYVAVIVSLLAVRTADLLPSRPQPREKGQIRAGLRHVREHPKLLWPILLVGFVCTFGFNFPTLLSGFTYNVFHGGAKEYGWLTTAVGVGALGGALLSARRRSGRPWLLVATAAGFGALEMASSLAPRLWVFGLVLVLVGLLSVVFSTMANSLVQLATDPAMRGRVMGLYMLVYTGGTPIGGPVVGWVVEHYGARSGILACGAVATLAAAVFALALTRRGPRPATP</sequence>
<evidence type="ECO:0000256" key="7">
    <source>
        <dbReference type="SAM" id="MobiDB-lite"/>
    </source>
</evidence>
<dbReference type="CDD" id="cd06173">
    <property type="entry name" value="MFS_MefA_like"/>
    <property type="match status" value="1"/>
</dbReference>
<dbReference type="GO" id="GO:0005886">
    <property type="term" value="C:plasma membrane"/>
    <property type="evidence" value="ECO:0007669"/>
    <property type="project" value="UniProtKB-SubCell"/>
</dbReference>
<evidence type="ECO:0000256" key="2">
    <source>
        <dbReference type="ARBA" id="ARBA00022448"/>
    </source>
</evidence>
<dbReference type="SUPFAM" id="SSF103473">
    <property type="entry name" value="MFS general substrate transporter"/>
    <property type="match status" value="1"/>
</dbReference>
<evidence type="ECO:0000313" key="11">
    <source>
        <dbReference type="Proteomes" id="UP000664781"/>
    </source>
</evidence>
<dbReference type="Gene3D" id="1.20.1250.20">
    <property type="entry name" value="MFS general substrate transporter like domains"/>
    <property type="match status" value="1"/>
</dbReference>
<proteinExistence type="predicted"/>
<keyword evidence="3" id="KW-1003">Cell membrane</keyword>
<comment type="caution">
    <text evidence="10">The sequence shown here is derived from an EMBL/GenBank/DDBJ whole genome shotgun (WGS) entry which is preliminary data.</text>
</comment>
<evidence type="ECO:0000256" key="4">
    <source>
        <dbReference type="ARBA" id="ARBA00022692"/>
    </source>
</evidence>
<feature type="domain" description="Major facilitator superfamily (MFS) profile" evidence="9">
    <location>
        <begin position="54"/>
        <end position="439"/>
    </location>
</feature>
<feature type="transmembrane region" description="Helical" evidence="8">
    <location>
        <begin position="131"/>
        <end position="156"/>
    </location>
</feature>
<reference evidence="10" key="1">
    <citation type="submission" date="2021-03" db="EMBL/GenBank/DDBJ databases">
        <title>Streptomyces strains.</title>
        <authorList>
            <person name="Lund M.B."/>
            <person name="Toerring T."/>
        </authorList>
    </citation>
    <scope>NUCLEOTIDE SEQUENCE</scope>
    <source>
        <strain evidence="10">JCM 4242</strain>
    </source>
</reference>
<dbReference type="Proteomes" id="UP000664781">
    <property type="component" value="Unassembled WGS sequence"/>
</dbReference>
<accession>A0A939FMH7</accession>
<evidence type="ECO:0000256" key="3">
    <source>
        <dbReference type="ARBA" id="ARBA00022475"/>
    </source>
</evidence>
<dbReference type="AlphaFoldDB" id="A0A939FMH7"/>
<dbReference type="InterPro" id="IPR010290">
    <property type="entry name" value="TM_effector"/>
</dbReference>
<keyword evidence="2" id="KW-0813">Transport</keyword>
<organism evidence="10 11">
    <name type="scientific">Streptomyces triculaminicus</name>
    <dbReference type="NCBI Taxonomy" id="2816232"/>
    <lineage>
        <taxon>Bacteria</taxon>
        <taxon>Bacillati</taxon>
        <taxon>Actinomycetota</taxon>
        <taxon>Actinomycetes</taxon>
        <taxon>Kitasatosporales</taxon>
        <taxon>Streptomycetaceae</taxon>
        <taxon>Streptomyces</taxon>
    </lineage>
</organism>
<protein>
    <submittedName>
        <fullName evidence="10">MFS transporter</fullName>
    </submittedName>
</protein>
<comment type="subcellular location">
    <subcellularLocation>
        <location evidence="1">Cell membrane</location>
        <topology evidence="1">Multi-pass membrane protein</topology>
    </subcellularLocation>
</comment>
<dbReference type="Pfam" id="PF05977">
    <property type="entry name" value="MFS_3"/>
    <property type="match status" value="1"/>
</dbReference>
<feature type="compositionally biased region" description="Low complexity" evidence="7">
    <location>
        <begin position="1"/>
        <end position="19"/>
    </location>
</feature>
<feature type="transmembrane region" description="Helical" evidence="8">
    <location>
        <begin position="414"/>
        <end position="435"/>
    </location>
</feature>
<keyword evidence="6 8" id="KW-0472">Membrane</keyword>
<gene>
    <name evidence="10" type="ORF">J1792_06915</name>
</gene>
<feature type="transmembrane region" description="Helical" evidence="8">
    <location>
        <begin position="87"/>
        <end position="111"/>
    </location>
</feature>